<sequence length="442" mass="47640">MASNQKRISVDTLATLAEEQPALPSAGFLDKTAQAAVARAVYLKTVVGGLVGISIAIFAIFSIYWGSVWSSPRHSLPGWIVDFDEGVVGQTVSQALNSIQPTPAGVAWTVVSVSQLPGGISELEQAIVDERVWYAVAINAGASANLSSAVSSADGSYEASSAVSFIGSEARNENIYAINSVVVSAQLEAITHQFAIEFLKNISSADNLSQLLSSAPEVVSRPIYFSTVNLRPFDVPVASAVTFVGLIYLIILTFFIVNVSAAARQASGLEANLSLRSLVTLRLGTAFVAYFFVSLFYTLLSRAFQLPFSRHFGSAGFPVFWMLNFIGMLACGLALEAMLTLLTIRFVPFFLILWIISNVAAAVFPIAALPHVYHYGYAFPVYNISRAVRAIVFGTKNELGLNFGVLFGWIAISCVTIPLFQWFARRRRVAGTNPSSVVIFTT</sequence>
<gene>
    <name evidence="3" type="ORF">HMN09_00263600</name>
</gene>
<keyword evidence="4" id="KW-1185">Reference proteome</keyword>
<dbReference type="InterPro" id="IPR022703">
    <property type="entry name" value="DUF3533"/>
</dbReference>
<evidence type="ECO:0000256" key="1">
    <source>
        <dbReference type="SAM" id="Phobius"/>
    </source>
</evidence>
<dbReference type="PANTHER" id="PTHR34814">
    <property type="entry name" value="NITROSOGUANIDINE RESISTANCE PROTEIN SNG1"/>
    <property type="match status" value="1"/>
</dbReference>
<feature type="transmembrane region" description="Helical" evidence="1">
    <location>
        <begin position="320"/>
        <end position="342"/>
    </location>
</feature>
<feature type="transmembrane region" description="Helical" evidence="1">
    <location>
        <begin position="41"/>
        <end position="65"/>
    </location>
</feature>
<name>A0A8H6WJH9_MYCCL</name>
<dbReference type="Proteomes" id="UP000613580">
    <property type="component" value="Unassembled WGS sequence"/>
</dbReference>
<comment type="caution">
    <text evidence="3">The sequence shown here is derived from an EMBL/GenBank/DDBJ whole genome shotgun (WGS) entry which is preliminary data.</text>
</comment>
<organism evidence="3 4">
    <name type="scientific">Mycena chlorophos</name>
    <name type="common">Agaric fungus</name>
    <name type="synonym">Agaricus chlorophos</name>
    <dbReference type="NCBI Taxonomy" id="658473"/>
    <lineage>
        <taxon>Eukaryota</taxon>
        <taxon>Fungi</taxon>
        <taxon>Dikarya</taxon>
        <taxon>Basidiomycota</taxon>
        <taxon>Agaricomycotina</taxon>
        <taxon>Agaricomycetes</taxon>
        <taxon>Agaricomycetidae</taxon>
        <taxon>Agaricales</taxon>
        <taxon>Marasmiineae</taxon>
        <taxon>Mycenaceae</taxon>
        <taxon>Mycena</taxon>
    </lineage>
</organism>
<dbReference type="OrthoDB" id="2140105at2759"/>
<protein>
    <submittedName>
        <fullName evidence="3">DUF3533 domain-containing protein</fullName>
    </submittedName>
</protein>
<accession>A0A8H6WJH9</accession>
<feature type="transmembrane region" description="Helical" evidence="1">
    <location>
        <begin position="349"/>
        <end position="373"/>
    </location>
</feature>
<dbReference type="EMBL" id="JACAZE010000003">
    <property type="protein sequence ID" value="KAF7319261.1"/>
    <property type="molecule type" value="Genomic_DNA"/>
</dbReference>
<keyword evidence="1" id="KW-0812">Transmembrane</keyword>
<evidence type="ECO:0000313" key="3">
    <source>
        <dbReference type="EMBL" id="KAF7319261.1"/>
    </source>
</evidence>
<keyword evidence="1" id="KW-1133">Transmembrane helix</keyword>
<dbReference type="Pfam" id="PF12051">
    <property type="entry name" value="DUF3533"/>
    <property type="match status" value="1"/>
</dbReference>
<keyword evidence="1" id="KW-0472">Membrane</keyword>
<feature type="transmembrane region" description="Helical" evidence="1">
    <location>
        <begin position="399"/>
        <end position="420"/>
    </location>
</feature>
<feature type="transmembrane region" description="Helical" evidence="1">
    <location>
        <begin position="237"/>
        <end position="259"/>
    </location>
</feature>
<evidence type="ECO:0000259" key="2">
    <source>
        <dbReference type="Pfam" id="PF12051"/>
    </source>
</evidence>
<reference evidence="3" key="1">
    <citation type="submission" date="2020-05" db="EMBL/GenBank/DDBJ databases">
        <title>Mycena genomes resolve the evolution of fungal bioluminescence.</title>
        <authorList>
            <person name="Tsai I.J."/>
        </authorList>
    </citation>
    <scope>NUCLEOTIDE SEQUENCE</scope>
    <source>
        <strain evidence="3">110903Hualien_Pintung</strain>
    </source>
</reference>
<dbReference type="InterPro" id="IPR053001">
    <property type="entry name" value="MNNG_permease-like"/>
</dbReference>
<feature type="transmembrane region" description="Helical" evidence="1">
    <location>
        <begin position="279"/>
        <end position="300"/>
    </location>
</feature>
<evidence type="ECO:0000313" key="4">
    <source>
        <dbReference type="Proteomes" id="UP000613580"/>
    </source>
</evidence>
<dbReference type="AlphaFoldDB" id="A0A8H6WJH9"/>
<feature type="domain" description="DUF3533" evidence="2">
    <location>
        <begin position="53"/>
        <end position="414"/>
    </location>
</feature>
<dbReference type="GO" id="GO:0016020">
    <property type="term" value="C:membrane"/>
    <property type="evidence" value="ECO:0007669"/>
    <property type="project" value="TreeGrafter"/>
</dbReference>
<dbReference type="PANTHER" id="PTHR34814:SF1">
    <property type="entry name" value="NITROSOGUANIDINE RESISTANCE PROTEIN SNG1"/>
    <property type="match status" value="1"/>
</dbReference>
<proteinExistence type="predicted"/>